<dbReference type="SUPFAM" id="SSF56672">
    <property type="entry name" value="DNA/RNA polymerases"/>
    <property type="match status" value="1"/>
</dbReference>
<accession>A0A6S7IPK8</accession>
<protein>
    <submittedName>
        <fullName evidence="2">Uncharacterized protein</fullName>
    </submittedName>
</protein>
<sequence length="288" mass="32978">KSNELDEKQLLTKQVDSLALLGHISYVLACLRRYKIKSVLKPEYASICVDDGTQRKYMFGDDLPKRLKDAKEASNVGLAVNTSNSRTNNYRGPKSYDQRNWRQTRGGHNYHGGSSRSDFPSEENRTTRGKWCKIPTTSQEIIAHLKTINSSVSPVSKWKISIPILKDYLKQLCASSKAGRISIHFSAWISITSDKEILSDTQGMTIELSEMPAQHPFVQTKFNSAETEIIETEINKMLGKEIIEQVERTKDEIISNIFTRPKKDGTHRVIIYLKDFNKHVSYYHFKMD</sequence>
<organism evidence="2 3">
    <name type="scientific">Paramuricea clavata</name>
    <name type="common">Red gorgonian</name>
    <name type="synonym">Violescent sea-whip</name>
    <dbReference type="NCBI Taxonomy" id="317549"/>
    <lineage>
        <taxon>Eukaryota</taxon>
        <taxon>Metazoa</taxon>
        <taxon>Cnidaria</taxon>
        <taxon>Anthozoa</taxon>
        <taxon>Octocorallia</taxon>
        <taxon>Malacalcyonacea</taxon>
        <taxon>Plexauridae</taxon>
        <taxon>Paramuricea</taxon>
    </lineage>
</organism>
<feature type="compositionally biased region" description="Polar residues" evidence="1">
    <location>
        <begin position="80"/>
        <end position="90"/>
    </location>
</feature>
<dbReference type="InterPro" id="IPR043502">
    <property type="entry name" value="DNA/RNA_pol_sf"/>
</dbReference>
<dbReference type="AlphaFoldDB" id="A0A6S7IPK8"/>
<gene>
    <name evidence="2" type="ORF">PACLA_8A014181</name>
</gene>
<feature type="region of interest" description="Disordered" evidence="1">
    <location>
        <begin position="78"/>
        <end position="126"/>
    </location>
</feature>
<evidence type="ECO:0000313" key="3">
    <source>
        <dbReference type="Proteomes" id="UP001152795"/>
    </source>
</evidence>
<dbReference type="PANTHER" id="PTHR34239:SF2">
    <property type="entry name" value="TRANSPOSABLE ELEMENT P TRANSPOSASE_THAP9 CONSERVED DOMAIN-CONTAINING PROTEIN"/>
    <property type="match status" value="1"/>
</dbReference>
<proteinExistence type="predicted"/>
<name>A0A6S7IPK8_PARCT</name>
<dbReference type="PANTHER" id="PTHR34239">
    <property type="entry name" value="APPLE DOMAIN-CONTAINING PROTEIN"/>
    <property type="match status" value="1"/>
</dbReference>
<dbReference type="Gene3D" id="3.10.10.10">
    <property type="entry name" value="HIV Type 1 Reverse Transcriptase, subunit A, domain 1"/>
    <property type="match status" value="1"/>
</dbReference>
<evidence type="ECO:0000256" key="1">
    <source>
        <dbReference type="SAM" id="MobiDB-lite"/>
    </source>
</evidence>
<evidence type="ECO:0000313" key="2">
    <source>
        <dbReference type="EMBL" id="CAB4018710.1"/>
    </source>
</evidence>
<reference evidence="2" key="1">
    <citation type="submission" date="2020-04" db="EMBL/GenBank/DDBJ databases">
        <authorList>
            <person name="Alioto T."/>
            <person name="Alioto T."/>
            <person name="Gomez Garrido J."/>
        </authorList>
    </citation>
    <scope>NUCLEOTIDE SEQUENCE</scope>
    <source>
        <strain evidence="2">A484AB</strain>
    </source>
</reference>
<feature type="non-terminal residue" evidence="2">
    <location>
        <position position="1"/>
    </location>
</feature>
<comment type="caution">
    <text evidence="2">The sequence shown here is derived from an EMBL/GenBank/DDBJ whole genome shotgun (WGS) entry which is preliminary data.</text>
</comment>
<dbReference type="EMBL" id="CACRXK020010135">
    <property type="protein sequence ID" value="CAB4018710.1"/>
    <property type="molecule type" value="Genomic_DNA"/>
</dbReference>
<keyword evidence="3" id="KW-1185">Reference proteome</keyword>
<dbReference type="Proteomes" id="UP001152795">
    <property type="component" value="Unassembled WGS sequence"/>
</dbReference>